<dbReference type="Proteomes" id="UP001244640">
    <property type="component" value="Unassembled WGS sequence"/>
</dbReference>
<dbReference type="EMBL" id="JAUTBA010000001">
    <property type="protein sequence ID" value="MDQ1150502.1"/>
    <property type="molecule type" value="Genomic_DNA"/>
</dbReference>
<evidence type="ECO:0000259" key="1">
    <source>
        <dbReference type="Pfam" id="PF13304"/>
    </source>
</evidence>
<keyword evidence="3" id="KW-1185">Reference proteome</keyword>
<sequence>MISVFKNFYDRPVSLNIKELNIFYKDLSVFIETNPTMKLKDFPNSIVKKYSKPDVKKALSQLYNHKCAYCEQKTDLTIEHYRPKTKYSWLSLEWSNMLPVCYNCSRNRTDKFLIKGKEINMAQIQFVDNSLIANMPIFKNEQPLLLHPEVDSPENHISFDSNGNAVGRTEKGRYTIDVYSLNRDLLIQKRSSIVSTLQDELRELVKDFFQSTFVLNGDYFVSKIGKDFENFYKRLYKLQSPTSEFTSLYRSIWEKDLIENVSFVDDQEYNNHIYHQLLIWKKIFVLNRNKLIKTKFKSAIVGFELQNFEGIRHISLSEIDASTRWIFLTGENGYGKTSILKAIAVGLVGRQKADDEARFKIDVLSPSTVRYRKSVDDKDYYDINQFIWQNDMYKPYTSLAVYGANRTQMSDNYKNPSEENVLDSIFGEKTELLNVERFLIDTYDRPELKRKFESIVIALKKVVPQLSDIFIDTSRDILEVKYKECTEEGDNFLPVSFNELATGMKAVLAMVGDILCRFMINKPIDDTRDIKGIVIIDEIDIHLHPKWQKALPTLLSDVFPDVQFIASTHSAIPLLGAPKDSVFLKVNRSLAFGVQLERLSWFEENLPNMLPNVNLYI</sequence>
<dbReference type="InterPro" id="IPR003959">
    <property type="entry name" value="ATPase_AAA_core"/>
</dbReference>
<comment type="caution">
    <text evidence="2">The sequence shown here is derived from an EMBL/GenBank/DDBJ whole genome shotgun (WGS) entry which is preliminary data.</text>
</comment>
<proteinExistence type="predicted"/>
<name>A0ABU0U6B2_9SPHI</name>
<reference evidence="2 3" key="1">
    <citation type="submission" date="2023-07" db="EMBL/GenBank/DDBJ databases">
        <title>Functional and genomic diversity of the sorghum phyllosphere microbiome.</title>
        <authorList>
            <person name="Shade A."/>
        </authorList>
    </citation>
    <scope>NUCLEOTIDE SEQUENCE [LARGE SCALE GENOMIC DNA]</scope>
    <source>
        <strain evidence="2 3">SORGH_AS_0892</strain>
    </source>
</reference>
<dbReference type="Gene3D" id="1.10.30.50">
    <property type="match status" value="1"/>
</dbReference>
<feature type="domain" description="ATPase AAA-type core" evidence="1">
    <location>
        <begin position="327"/>
        <end position="570"/>
    </location>
</feature>
<dbReference type="RefSeq" id="WP_307186129.1">
    <property type="nucleotide sequence ID" value="NZ_JAUTBA010000001.1"/>
</dbReference>
<dbReference type="Gene3D" id="3.40.50.300">
    <property type="entry name" value="P-loop containing nucleotide triphosphate hydrolases"/>
    <property type="match status" value="1"/>
</dbReference>
<dbReference type="InterPro" id="IPR027417">
    <property type="entry name" value="P-loop_NTPase"/>
</dbReference>
<accession>A0ABU0U6B2</accession>
<dbReference type="Pfam" id="PF13304">
    <property type="entry name" value="AAA_21"/>
    <property type="match status" value="1"/>
</dbReference>
<dbReference type="PANTHER" id="PTHR43581">
    <property type="entry name" value="ATP/GTP PHOSPHATASE"/>
    <property type="match status" value="1"/>
</dbReference>
<gene>
    <name evidence="2" type="ORF">QE382_002486</name>
</gene>
<protein>
    <submittedName>
        <fullName evidence="2">Uncharacterized protein (TIGR02646 family)</fullName>
    </submittedName>
</protein>
<dbReference type="InterPro" id="IPR051396">
    <property type="entry name" value="Bact_Antivir_Def_Nuclease"/>
</dbReference>
<evidence type="ECO:0000313" key="2">
    <source>
        <dbReference type="EMBL" id="MDQ1150502.1"/>
    </source>
</evidence>
<dbReference type="SUPFAM" id="SSF52540">
    <property type="entry name" value="P-loop containing nucleoside triphosphate hydrolases"/>
    <property type="match status" value="1"/>
</dbReference>
<dbReference type="PANTHER" id="PTHR43581:SF2">
    <property type="entry name" value="EXCINUCLEASE ATPASE SUBUNIT"/>
    <property type="match status" value="1"/>
</dbReference>
<evidence type="ECO:0000313" key="3">
    <source>
        <dbReference type="Proteomes" id="UP001244640"/>
    </source>
</evidence>
<organism evidence="2 3">
    <name type="scientific">Sphingobacterium zeae</name>
    <dbReference type="NCBI Taxonomy" id="1776859"/>
    <lineage>
        <taxon>Bacteria</taxon>
        <taxon>Pseudomonadati</taxon>
        <taxon>Bacteroidota</taxon>
        <taxon>Sphingobacteriia</taxon>
        <taxon>Sphingobacteriales</taxon>
        <taxon>Sphingobacteriaceae</taxon>
        <taxon>Sphingobacterium</taxon>
    </lineage>
</organism>